<dbReference type="AlphaFoldDB" id="A0AAW1CM03"/>
<organism evidence="10 11">
    <name type="scientific">Rhynocoris fuscipes</name>
    <dbReference type="NCBI Taxonomy" id="488301"/>
    <lineage>
        <taxon>Eukaryota</taxon>
        <taxon>Metazoa</taxon>
        <taxon>Ecdysozoa</taxon>
        <taxon>Arthropoda</taxon>
        <taxon>Hexapoda</taxon>
        <taxon>Insecta</taxon>
        <taxon>Pterygota</taxon>
        <taxon>Neoptera</taxon>
        <taxon>Paraneoptera</taxon>
        <taxon>Hemiptera</taxon>
        <taxon>Heteroptera</taxon>
        <taxon>Panheteroptera</taxon>
        <taxon>Cimicomorpha</taxon>
        <taxon>Reduviidae</taxon>
        <taxon>Harpactorinae</taxon>
        <taxon>Harpactorini</taxon>
        <taxon>Rhynocoris</taxon>
    </lineage>
</organism>
<comment type="caution">
    <text evidence="10">The sequence shown here is derived from an EMBL/GenBank/DDBJ whole genome shotgun (WGS) entry which is preliminary data.</text>
</comment>
<evidence type="ECO:0000256" key="3">
    <source>
        <dbReference type="ARBA" id="ARBA00022737"/>
    </source>
</evidence>
<keyword evidence="5" id="KW-0508">mRNA splicing</keyword>
<dbReference type="GO" id="GO:0008380">
    <property type="term" value="P:RNA splicing"/>
    <property type="evidence" value="ECO:0007669"/>
    <property type="project" value="UniProtKB-KW"/>
</dbReference>
<dbReference type="InterPro" id="IPR004087">
    <property type="entry name" value="KH_dom"/>
</dbReference>
<gene>
    <name evidence="10" type="ORF">O3M35_004622</name>
</gene>
<dbReference type="InterPro" id="IPR047275">
    <property type="entry name" value="KH-I_NOVA_rpt1"/>
</dbReference>
<feature type="region of interest" description="Disordered" evidence="8">
    <location>
        <begin position="1"/>
        <end position="37"/>
    </location>
</feature>
<keyword evidence="11" id="KW-1185">Reference proteome</keyword>
<dbReference type="CDD" id="cd22435">
    <property type="entry name" value="KH-I_NOVA_rpt1"/>
    <property type="match status" value="1"/>
</dbReference>
<feature type="domain" description="K Homology" evidence="9">
    <location>
        <begin position="133"/>
        <end position="205"/>
    </location>
</feature>
<feature type="compositionally biased region" description="Basic and acidic residues" evidence="8">
    <location>
        <begin position="404"/>
        <end position="414"/>
    </location>
</feature>
<dbReference type="GO" id="GO:0005634">
    <property type="term" value="C:nucleus"/>
    <property type="evidence" value="ECO:0007669"/>
    <property type="project" value="UniProtKB-SubCell"/>
</dbReference>
<evidence type="ECO:0000259" key="9">
    <source>
        <dbReference type="SMART" id="SM00322"/>
    </source>
</evidence>
<evidence type="ECO:0000256" key="5">
    <source>
        <dbReference type="ARBA" id="ARBA00023187"/>
    </source>
</evidence>
<reference evidence="10 11" key="1">
    <citation type="submission" date="2022-12" db="EMBL/GenBank/DDBJ databases">
        <title>Chromosome-level genome assembly of true bugs.</title>
        <authorList>
            <person name="Ma L."/>
            <person name="Li H."/>
        </authorList>
    </citation>
    <scope>NUCLEOTIDE SEQUENCE [LARGE SCALE GENOMIC DNA]</scope>
    <source>
        <strain evidence="10">Lab_2022b</strain>
    </source>
</reference>
<proteinExistence type="predicted"/>
<evidence type="ECO:0000256" key="6">
    <source>
        <dbReference type="ARBA" id="ARBA00023242"/>
    </source>
</evidence>
<evidence type="ECO:0000313" key="10">
    <source>
        <dbReference type="EMBL" id="KAK9497274.1"/>
    </source>
</evidence>
<keyword evidence="3" id="KW-0677">Repeat</keyword>
<evidence type="ECO:0000256" key="7">
    <source>
        <dbReference type="PROSITE-ProRule" id="PRU00117"/>
    </source>
</evidence>
<dbReference type="GO" id="GO:0003723">
    <property type="term" value="F:RNA binding"/>
    <property type="evidence" value="ECO:0007669"/>
    <property type="project" value="UniProtKB-UniRule"/>
</dbReference>
<dbReference type="PROSITE" id="PS50084">
    <property type="entry name" value="KH_TYPE_1"/>
    <property type="match status" value="3"/>
</dbReference>
<dbReference type="InterPro" id="IPR004088">
    <property type="entry name" value="KH_dom_type_1"/>
</dbReference>
<dbReference type="InterPro" id="IPR036612">
    <property type="entry name" value="KH_dom_type_1_sf"/>
</dbReference>
<dbReference type="GO" id="GO:0010468">
    <property type="term" value="P:regulation of gene expression"/>
    <property type="evidence" value="ECO:0007669"/>
    <property type="project" value="UniProtKB-ARBA"/>
</dbReference>
<dbReference type="EMBL" id="JAPXFL010000015">
    <property type="protein sequence ID" value="KAK9497274.1"/>
    <property type="molecule type" value="Genomic_DNA"/>
</dbReference>
<keyword evidence="2" id="KW-0507">mRNA processing</keyword>
<protein>
    <recommendedName>
        <fullName evidence="9">K Homology domain-containing protein</fullName>
    </recommendedName>
</protein>
<evidence type="ECO:0000256" key="4">
    <source>
        <dbReference type="ARBA" id="ARBA00022884"/>
    </source>
</evidence>
<dbReference type="CDD" id="cd09031">
    <property type="entry name" value="KH-I_NOVA_rpt3"/>
    <property type="match status" value="1"/>
</dbReference>
<sequence>MAAGSGMDTCPSPENVDSRKRPLDTDTEDANNKKSNVSAGTDGIYHFKILVPSMAAGAIIGKGGETIAQLQKETNARVKMSKANDFYPGTSERVCLISGTIESIMAVLDFMTFKIREKPDKPGVDHDGKIGEREKQVKILVPNTTAGMIIGKGGSYIKQLKEESGAFVQISQKAKDQSLQERCITVMGEAENNKKACGMILSKVQEDPQSGSSLNISYADITGPVANYNPTGSPYAQPTQSAFGTPTLPAAAPWTGLDASALSGISLTITLEPSTSPPQTLVSQVVSAITMALGSSGYPDHARTEISSAIATLAKYRMLGISLASAHPAPTHPAAAFLGVPALEPSASNGVFGPIGGAAASHRTVLDLALEPFRHATASGPNSPPPTPQVPSAHVNNNSFGLVNKHDVNDKKESKKIEIEIPEVIVGAILGPGGRSLIEIQQMSGAVIQISKKGIYAPGTRNRVVTITGTHSAASTAQYLIDQRIKDEELKRTRHSQLLMLH</sequence>
<comment type="subcellular location">
    <subcellularLocation>
        <location evidence="1">Nucleus</location>
    </subcellularLocation>
</comment>
<dbReference type="InterPro" id="IPR047276">
    <property type="entry name" value="KH-I_NOVA_rpt2"/>
</dbReference>
<feature type="domain" description="K Homology" evidence="9">
    <location>
        <begin position="43"/>
        <end position="116"/>
    </location>
</feature>
<keyword evidence="4 7" id="KW-0694">RNA-binding</keyword>
<dbReference type="Pfam" id="PF00013">
    <property type="entry name" value="KH_1"/>
    <property type="match status" value="3"/>
</dbReference>
<keyword evidence="6" id="KW-0539">Nucleus</keyword>
<evidence type="ECO:0000256" key="2">
    <source>
        <dbReference type="ARBA" id="ARBA00022664"/>
    </source>
</evidence>
<accession>A0AAW1CM03</accession>
<dbReference type="SUPFAM" id="SSF54791">
    <property type="entry name" value="Eukaryotic type KH-domain (KH-domain type I)"/>
    <property type="match status" value="3"/>
</dbReference>
<dbReference type="GO" id="GO:0006397">
    <property type="term" value="P:mRNA processing"/>
    <property type="evidence" value="ECO:0007669"/>
    <property type="project" value="UniProtKB-KW"/>
</dbReference>
<dbReference type="PANTHER" id="PTHR10288">
    <property type="entry name" value="KH DOMAIN CONTAINING RNA BINDING PROTEIN"/>
    <property type="match status" value="1"/>
</dbReference>
<feature type="domain" description="K Homology" evidence="9">
    <location>
        <begin position="413"/>
        <end position="486"/>
    </location>
</feature>
<evidence type="ECO:0000313" key="11">
    <source>
        <dbReference type="Proteomes" id="UP001461498"/>
    </source>
</evidence>
<dbReference type="SMART" id="SM00322">
    <property type="entry name" value="KH"/>
    <property type="match status" value="3"/>
</dbReference>
<evidence type="ECO:0000256" key="1">
    <source>
        <dbReference type="ARBA" id="ARBA00004123"/>
    </source>
</evidence>
<dbReference type="CDD" id="cd22436">
    <property type="entry name" value="KH-I_NOVA_rpt2"/>
    <property type="match status" value="1"/>
</dbReference>
<feature type="region of interest" description="Disordered" evidence="8">
    <location>
        <begin position="375"/>
        <end position="414"/>
    </location>
</feature>
<dbReference type="FunFam" id="3.30.1370.10:FF:000022">
    <property type="entry name" value="RNA-binding protein Nova-1 isoform 1"/>
    <property type="match status" value="1"/>
</dbReference>
<name>A0AAW1CM03_9HEMI</name>
<dbReference type="Gene3D" id="3.30.1370.10">
    <property type="entry name" value="K Homology domain, type 1"/>
    <property type="match status" value="3"/>
</dbReference>
<dbReference type="Proteomes" id="UP001461498">
    <property type="component" value="Unassembled WGS sequence"/>
</dbReference>
<evidence type="ECO:0000256" key="8">
    <source>
        <dbReference type="SAM" id="MobiDB-lite"/>
    </source>
</evidence>
<dbReference type="InterPro" id="IPR047274">
    <property type="entry name" value="KH-I_NOVA_rpt3"/>
</dbReference>
<dbReference type="EMBL" id="JAPXFL010000015">
    <property type="protein sequence ID" value="KAK9497273.1"/>
    <property type="molecule type" value="Genomic_DNA"/>
</dbReference>